<keyword evidence="2" id="KW-0597">Phosphoprotein</keyword>
<dbReference type="InterPro" id="IPR050091">
    <property type="entry name" value="PKS_NRPS_Biosynth_Enz"/>
</dbReference>
<dbReference type="Pfam" id="PF00378">
    <property type="entry name" value="ECH_1"/>
    <property type="match status" value="2"/>
</dbReference>
<dbReference type="InterPro" id="IPR029045">
    <property type="entry name" value="ClpP/crotonase-like_dom_sf"/>
</dbReference>
<dbReference type="InterPro" id="IPR020841">
    <property type="entry name" value="PKS_Beta-ketoAc_synthase_dom"/>
</dbReference>
<dbReference type="PROSITE" id="PS52004">
    <property type="entry name" value="KS3_2"/>
    <property type="match status" value="1"/>
</dbReference>
<dbReference type="InterPro" id="IPR015424">
    <property type="entry name" value="PyrdxlP-dep_Trfase"/>
</dbReference>
<dbReference type="InterPro" id="IPR014030">
    <property type="entry name" value="Ketoacyl_synth_N"/>
</dbReference>
<evidence type="ECO:0000313" key="6">
    <source>
        <dbReference type="Proteomes" id="UP000193920"/>
    </source>
</evidence>
<dbReference type="Pfam" id="PF16197">
    <property type="entry name" value="KAsynt_C_assoc"/>
    <property type="match status" value="1"/>
</dbReference>
<proteinExistence type="predicted"/>
<dbReference type="GO" id="GO:0030170">
    <property type="term" value="F:pyridoxal phosphate binding"/>
    <property type="evidence" value="ECO:0007669"/>
    <property type="project" value="InterPro"/>
</dbReference>
<dbReference type="Pfam" id="PF00109">
    <property type="entry name" value="ketoacyl-synt"/>
    <property type="match status" value="1"/>
</dbReference>
<organism evidence="5 6">
    <name type="scientific">Neocallimastix californiae</name>
    <dbReference type="NCBI Taxonomy" id="1754190"/>
    <lineage>
        <taxon>Eukaryota</taxon>
        <taxon>Fungi</taxon>
        <taxon>Fungi incertae sedis</taxon>
        <taxon>Chytridiomycota</taxon>
        <taxon>Chytridiomycota incertae sedis</taxon>
        <taxon>Neocallimastigomycetes</taxon>
        <taxon>Neocallimastigales</taxon>
        <taxon>Neocallimastigaceae</taxon>
        <taxon>Neocallimastix</taxon>
    </lineage>
</organism>
<dbReference type="InterPro" id="IPR015422">
    <property type="entry name" value="PyrdxlP-dep_Trfase_small"/>
</dbReference>
<dbReference type="Pfam" id="PF00155">
    <property type="entry name" value="Aminotran_1_2"/>
    <property type="match status" value="1"/>
</dbReference>
<feature type="region of interest" description="Disordered" evidence="3">
    <location>
        <begin position="1375"/>
        <end position="1477"/>
    </location>
</feature>
<evidence type="ECO:0000256" key="2">
    <source>
        <dbReference type="ARBA" id="ARBA00022553"/>
    </source>
</evidence>
<dbReference type="OrthoDB" id="329835at2759"/>
<reference evidence="5 6" key="1">
    <citation type="submission" date="2016-08" db="EMBL/GenBank/DDBJ databases">
        <title>A Parts List for Fungal Cellulosomes Revealed by Comparative Genomics.</title>
        <authorList>
            <consortium name="DOE Joint Genome Institute"/>
            <person name="Haitjema C.H."/>
            <person name="Gilmore S.P."/>
            <person name="Henske J.K."/>
            <person name="Solomon K.V."/>
            <person name="De Groot R."/>
            <person name="Kuo A."/>
            <person name="Mondo S.J."/>
            <person name="Salamov A.A."/>
            <person name="Labutti K."/>
            <person name="Zhao Z."/>
            <person name="Chiniquy J."/>
            <person name="Barry K."/>
            <person name="Brewer H.M."/>
            <person name="Purvine S.O."/>
            <person name="Wright A.T."/>
            <person name="Boxma B."/>
            <person name="Van Alen T."/>
            <person name="Hackstein J.H."/>
            <person name="Baker S.E."/>
            <person name="Grigoriev I.V."/>
            <person name="O'Malley M.A."/>
        </authorList>
    </citation>
    <scope>NUCLEOTIDE SEQUENCE [LARGE SCALE GENOMIC DNA]</scope>
    <source>
        <strain evidence="5 6">G1</strain>
    </source>
</reference>
<dbReference type="InterPro" id="IPR014031">
    <property type="entry name" value="Ketoacyl_synth_C"/>
</dbReference>
<dbReference type="InterPro" id="IPR016035">
    <property type="entry name" value="Acyl_Trfase/lysoPLipase"/>
</dbReference>
<dbReference type="Gene3D" id="3.40.640.10">
    <property type="entry name" value="Type I PLP-dependent aspartate aminotransferase-like (Major domain)"/>
    <property type="match status" value="1"/>
</dbReference>
<gene>
    <name evidence="5" type="ORF">LY90DRAFT_143535</name>
</gene>
<dbReference type="Gene3D" id="3.90.1150.10">
    <property type="entry name" value="Aspartate Aminotransferase, domain 1"/>
    <property type="match status" value="1"/>
</dbReference>
<dbReference type="InterPro" id="IPR001753">
    <property type="entry name" value="Enoyl-CoA_hydra/iso"/>
</dbReference>
<dbReference type="PANTHER" id="PTHR43775:SF37">
    <property type="entry name" value="SI:DKEY-61P9.11"/>
    <property type="match status" value="1"/>
</dbReference>
<dbReference type="InterPro" id="IPR016039">
    <property type="entry name" value="Thiolase-like"/>
</dbReference>
<dbReference type="InterPro" id="IPR032821">
    <property type="entry name" value="PKS_assoc"/>
</dbReference>
<dbReference type="Gene3D" id="3.40.366.10">
    <property type="entry name" value="Malonyl-Coenzyme A Acyl Carrier Protein, domain 2"/>
    <property type="match status" value="1"/>
</dbReference>
<dbReference type="InterPro" id="IPR001227">
    <property type="entry name" value="Ac_transferase_dom_sf"/>
</dbReference>
<dbReference type="InterPro" id="IPR015421">
    <property type="entry name" value="PyrdxlP-dep_Trfase_major"/>
</dbReference>
<dbReference type="EMBL" id="MCOG01000027">
    <property type="protein sequence ID" value="ORY74900.1"/>
    <property type="molecule type" value="Genomic_DNA"/>
</dbReference>
<dbReference type="CDD" id="cd06558">
    <property type="entry name" value="crotonase-like"/>
    <property type="match status" value="2"/>
</dbReference>
<keyword evidence="6" id="KW-1185">Reference proteome</keyword>
<dbReference type="SMART" id="SM00825">
    <property type="entry name" value="PKS_KS"/>
    <property type="match status" value="1"/>
</dbReference>
<evidence type="ECO:0000256" key="1">
    <source>
        <dbReference type="ARBA" id="ARBA00022450"/>
    </source>
</evidence>
<dbReference type="SUPFAM" id="SSF53901">
    <property type="entry name" value="Thiolase-like"/>
    <property type="match status" value="1"/>
</dbReference>
<dbReference type="Pfam" id="PF02801">
    <property type="entry name" value="Ketoacyl-synt_C"/>
    <property type="match status" value="1"/>
</dbReference>
<feature type="region of interest" description="Disordered" evidence="3">
    <location>
        <begin position="1822"/>
        <end position="1847"/>
    </location>
</feature>
<comment type="caution">
    <text evidence="5">The sequence shown here is derived from an EMBL/GenBank/DDBJ whole genome shotgun (WGS) entry which is preliminary data.</text>
</comment>
<evidence type="ECO:0000259" key="4">
    <source>
        <dbReference type="PROSITE" id="PS52004"/>
    </source>
</evidence>
<keyword evidence="1" id="KW-0596">Phosphopantetheine</keyword>
<dbReference type="STRING" id="1754190.A0A1Y2ETK7"/>
<dbReference type="SUPFAM" id="SSF52096">
    <property type="entry name" value="ClpP/crotonase"/>
    <property type="match status" value="2"/>
</dbReference>
<dbReference type="SUPFAM" id="SSF53383">
    <property type="entry name" value="PLP-dependent transferases"/>
    <property type="match status" value="1"/>
</dbReference>
<dbReference type="CDD" id="cd00833">
    <property type="entry name" value="PKS"/>
    <property type="match status" value="1"/>
</dbReference>
<sequence length="2149" mass="240215">MKTVTNKSLNFCSKLPFEFGNIKSVKKAAVEAIETYGLNSDPQCQLKIQLEQKLSKDYGYPYALTFSGANIANVALFTTLVTRSDYIFYDSSSSKHVLDAISFSKAKTLSYSHVNAIENIENQVKLVHEKFPKSKKVIVSSSIFMNEGDICQLKDIHRIAQNYQCIVVIDDTFGCGFFDGSSNNILEFFKFKGQIDFITGSFSGIMESNGGFIVYGENQKSFMNSLKINYERDAILPNTAGALLASYQCLETPLNTSSSGKINRRLQLFKNILHWKNGLKRIGLDIPNHSKSTVIPIFMPTNESGIAVQKALQTQGLYVSYESNEKDVQHHYKIITSIQTRMTSDEIDQALEIMGRVIIYQFPEVLVRQPLVNYLPMANPIKNLSSSSSSSPSSTTFLKKQASTSTIQDQSNFGYQQPKFAIIGIGCHFPEGIESKEAFWKMLEDARCITKDIPKDRWDKNEWYSKEPIQGTIQTKRGAFLKNPYLFDNKYFYISMPEAKEMSPEQRWLLELTVETLEDANIKPEAVRGSRTGVFIGSSGCDYLATQISHANDINSHSPTGFELSILANRLSYVFDLQGPSISCNTACSSAFSALNIGLNAMITDDCEMALVAGSNFMNCPGGFVAFSQLRVVSPDGSCKPFDEKANGYARLEGAGMVLIKPYEKAVRDGDKIYCAIVGCGSNEDGRSPSLTMPSYEAQYKLLSHVCEKSGILPSEIDYVEAHGTGTKVGDPIESHAIGDAYGRSKGVRGPNDPPVLVSSVKGNTGHGENSSGIVSIIKTSLMLHKRKLVPTVAYHHMNPAIDAEKLGIKVCETLEDWKTPHTLHAAVNSFGFGGANTNTILEEVKHLHPQDIQLAITPGKPLVAKISGYNEKLVIQQLKEWRKVPKETLLPQLYLSNTCREDSHYRISFILEDPDKFYDYVDLTLKGRSHVNVIKHSNKISAKPKLAFTFSGQGTQYPDMGRQLYHSNPYFANIIDYCNEIVLSISKKDLLKETGLFGDLPVNEENLMDPQYSFLAIGIIQLALVEFWKAYGVEPSLVFGHSMGEVAAAYAAGILTLEDAILLLYHYGLISQNLEENNEKSGLIALGCGVDEAKTEYIKDRKKVYIASINSYKDVTLGGDLNQLEEIMDQAKQKNVFTVMLKVNKAFHTPFILSAKEKFLKGIEGIHLRVQPPKIPFISSTHGNEYQGPFDANYWWSNIINPVNFSQAVKIAHTKVDKVLEISSTPVLGIYISSVFQPDSIFYTLSRKLKDHNSLCRNIANMYAKKCFDQFNWRQYWIDFMDGVDGETLDKIRSIDYPMPKHAWDHRDIRKTYTAMIGIHPERKVCIEKDKLILEEESSESSSDADATLRVPDSPVNAIPLKDYSETVIRLPSPSNQFLTHPIKPKKPRKEDLTLSSSSTSSSSSSPSQSLSRSPSSSSSSSPSQSLSRSPSSSSSSSPSQSLSRSPSPSPSPSPSKIKLINNHHSYHHPNNQSSPLRKELEFQERKVQQKESIETDNEIDQKLASFYNSPIMVNNIHIKYNIPEPEKVEAEVKTDIKTKPQLSTTTPIPEQMKSQSINNSLEIPMTPPMKVNIPKYIPATPTYSDAVKAKDKVKDEPVDMTESLFTPSDYANVNNNIVIESTDRLVHVIFNRPEANNSFTEDMLIRLMEAYDPNKILFIESKGKNFSTGWDLNGGDFGSEAFEQSIEKYSQFVKQLEGAIQPIVVVCQGSCRGGSMLFPLMADYVIAYEDANFGFPEVRRGGIPALVSVAALKKFSRTIAKRMMLLGEPIQVEEAKKCNLVDYICHTKEQCNELIKKLFQQFITDRTNLINLREFEFDASNSNESSNHQDHHHNPHHNTSDTTSPSIESTLVRCAMEEYQLTWDISKELVKMYDLEEGIAVIEMCSPQNFNGMNLDISRQLHAHVNTLKMRKDVKCVIVRGYRRHFCTGADPSWVANIEGKTHLRMALEVYEIYRDYASILELNVPVIGMLNGRIVGGGLALSLNCDWRVALKTSTIDFGNLPRGVCPGMMLSVNMESYVKRGRSFNMYLQPGSYGMTMEEALSIGIIQEIADSFEDLQEKAIRKAREIVQASKQFQGIDRSILLMRTPLNKELIMKEAYLLAECAVYTDMANESKKWSHFSSNQNSLRSASSSSSSSNSSNSISTS</sequence>
<dbReference type="GO" id="GO:0006633">
    <property type="term" value="P:fatty acid biosynthetic process"/>
    <property type="evidence" value="ECO:0007669"/>
    <property type="project" value="TreeGrafter"/>
</dbReference>
<dbReference type="Pfam" id="PF00698">
    <property type="entry name" value="Acyl_transf_1"/>
    <property type="match status" value="1"/>
</dbReference>
<evidence type="ECO:0000256" key="3">
    <source>
        <dbReference type="SAM" id="MobiDB-lite"/>
    </source>
</evidence>
<accession>A0A1Y2ETK7</accession>
<feature type="region of interest" description="Disordered" evidence="3">
    <location>
        <begin position="1338"/>
        <end position="1358"/>
    </location>
</feature>
<protein>
    <submittedName>
        <fullName evidence="5">Ketoacyl-synt-domain-containing protein</fullName>
    </submittedName>
</protein>
<dbReference type="Proteomes" id="UP000193920">
    <property type="component" value="Unassembled WGS sequence"/>
</dbReference>
<dbReference type="Gene3D" id="3.90.226.10">
    <property type="entry name" value="2-enoyl-CoA Hydratase, Chain A, domain 1"/>
    <property type="match status" value="2"/>
</dbReference>
<evidence type="ECO:0000313" key="5">
    <source>
        <dbReference type="EMBL" id="ORY74900.1"/>
    </source>
</evidence>
<dbReference type="Gene3D" id="3.40.47.10">
    <property type="match status" value="1"/>
</dbReference>
<dbReference type="InterPro" id="IPR004839">
    <property type="entry name" value="Aminotransferase_I/II_large"/>
</dbReference>
<dbReference type="PANTHER" id="PTHR43775">
    <property type="entry name" value="FATTY ACID SYNTHASE"/>
    <property type="match status" value="1"/>
</dbReference>
<dbReference type="SMART" id="SM00827">
    <property type="entry name" value="PKS_AT"/>
    <property type="match status" value="1"/>
</dbReference>
<feature type="region of interest" description="Disordered" evidence="3">
    <location>
        <begin position="2126"/>
        <end position="2149"/>
    </location>
</feature>
<feature type="compositionally biased region" description="Low complexity" evidence="3">
    <location>
        <begin position="1397"/>
        <end position="1448"/>
    </location>
</feature>
<dbReference type="SUPFAM" id="SSF55048">
    <property type="entry name" value="Probable ACP-binding domain of malonyl-CoA ACP transacylase"/>
    <property type="match status" value="1"/>
</dbReference>
<dbReference type="SUPFAM" id="SSF52151">
    <property type="entry name" value="FabD/lysophospholipase-like"/>
    <property type="match status" value="1"/>
</dbReference>
<name>A0A1Y2ETK7_9FUNG</name>
<dbReference type="InterPro" id="IPR014043">
    <property type="entry name" value="Acyl_transferase_dom"/>
</dbReference>
<dbReference type="GO" id="GO:0004312">
    <property type="term" value="F:fatty acid synthase activity"/>
    <property type="evidence" value="ECO:0007669"/>
    <property type="project" value="TreeGrafter"/>
</dbReference>
<dbReference type="InterPro" id="IPR016036">
    <property type="entry name" value="Malonyl_transacylase_ACP-bd"/>
</dbReference>
<feature type="domain" description="Ketosynthase family 3 (KS3)" evidence="4">
    <location>
        <begin position="417"/>
        <end position="844"/>
    </location>
</feature>